<sequence length="144" mass="16794">MCQSCEKIPASSWAKFYSIWCILTGTFGVGYAMYFIIDITNYINMLMNLVSYTTTSMDSEKYKNVLLFAWVDVSFIMIFSILYILAGVSMLLGMRINSKMLFKFGKVLSYFFAIYTWLFIITTVVHCVCAVKLCRYVRETWPKR</sequence>
<dbReference type="EMBL" id="JAMKOV010000003">
    <property type="protein sequence ID" value="KAI8041601.1"/>
    <property type="molecule type" value="Genomic_DNA"/>
</dbReference>
<name>A0A9Q0BRK9_9MUSC</name>
<gene>
    <name evidence="2" type="ORF">M5D96_005866</name>
</gene>
<keyword evidence="3" id="KW-1185">Reference proteome</keyword>
<evidence type="ECO:0000313" key="3">
    <source>
        <dbReference type="Proteomes" id="UP001059596"/>
    </source>
</evidence>
<reference evidence="2" key="1">
    <citation type="journal article" date="2023" name="Genome Biol. Evol.">
        <title>Long-read-based Genome Assembly of Drosophila gunungcola Reveals Fewer Chemosensory Genes in Flower-breeding Species.</title>
        <authorList>
            <person name="Negi A."/>
            <person name="Liao B.Y."/>
            <person name="Yeh S.D."/>
        </authorList>
    </citation>
    <scope>NUCLEOTIDE SEQUENCE</scope>
    <source>
        <strain evidence="2">Sukarami</strain>
    </source>
</reference>
<proteinExistence type="predicted"/>
<feature type="transmembrane region" description="Helical" evidence="1">
    <location>
        <begin position="112"/>
        <end position="134"/>
    </location>
</feature>
<organism evidence="2 3">
    <name type="scientific">Drosophila gunungcola</name>
    <name type="common">fruit fly</name>
    <dbReference type="NCBI Taxonomy" id="103775"/>
    <lineage>
        <taxon>Eukaryota</taxon>
        <taxon>Metazoa</taxon>
        <taxon>Ecdysozoa</taxon>
        <taxon>Arthropoda</taxon>
        <taxon>Hexapoda</taxon>
        <taxon>Insecta</taxon>
        <taxon>Pterygota</taxon>
        <taxon>Neoptera</taxon>
        <taxon>Endopterygota</taxon>
        <taxon>Diptera</taxon>
        <taxon>Brachycera</taxon>
        <taxon>Muscomorpha</taxon>
        <taxon>Ephydroidea</taxon>
        <taxon>Drosophilidae</taxon>
        <taxon>Drosophila</taxon>
        <taxon>Sophophora</taxon>
    </lineage>
</organism>
<evidence type="ECO:0000256" key="1">
    <source>
        <dbReference type="SAM" id="Phobius"/>
    </source>
</evidence>
<comment type="caution">
    <text evidence="2">The sequence shown here is derived from an EMBL/GenBank/DDBJ whole genome shotgun (WGS) entry which is preliminary data.</text>
</comment>
<evidence type="ECO:0000313" key="2">
    <source>
        <dbReference type="EMBL" id="KAI8041601.1"/>
    </source>
</evidence>
<feature type="transmembrane region" description="Helical" evidence="1">
    <location>
        <begin position="17"/>
        <end position="37"/>
    </location>
</feature>
<keyword evidence="1" id="KW-0472">Membrane</keyword>
<protein>
    <submittedName>
        <fullName evidence="2">Uncharacterized protein</fullName>
    </submittedName>
</protein>
<feature type="transmembrane region" description="Helical" evidence="1">
    <location>
        <begin position="65"/>
        <end position="92"/>
    </location>
</feature>
<dbReference type="Proteomes" id="UP001059596">
    <property type="component" value="Unassembled WGS sequence"/>
</dbReference>
<dbReference type="AlphaFoldDB" id="A0A9Q0BRK9"/>
<keyword evidence="1" id="KW-0812">Transmembrane</keyword>
<keyword evidence="1" id="KW-1133">Transmembrane helix</keyword>
<accession>A0A9Q0BRK9</accession>